<protein>
    <submittedName>
        <fullName evidence="13">Esyt3 protein</fullName>
    </submittedName>
</protein>
<dbReference type="Gene3D" id="2.60.40.150">
    <property type="entry name" value="C2 domain"/>
    <property type="match status" value="1"/>
</dbReference>
<evidence type="ECO:0000256" key="4">
    <source>
        <dbReference type="ARBA" id="ARBA00022723"/>
    </source>
</evidence>
<dbReference type="SUPFAM" id="SSF49562">
    <property type="entry name" value="C2 domain (Calcium/lipid-binding domain, CaLB)"/>
    <property type="match status" value="1"/>
</dbReference>
<evidence type="ECO:0000256" key="10">
    <source>
        <dbReference type="ARBA" id="ARBA00023136"/>
    </source>
</evidence>
<reference evidence="13" key="1">
    <citation type="submission" date="2021-02" db="EMBL/GenBank/DDBJ databases">
        <authorList>
            <person name="Dougan E. K."/>
            <person name="Rhodes N."/>
            <person name="Thang M."/>
            <person name="Chan C."/>
        </authorList>
    </citation>
    <scope>NUCLEOTIDE SEQUENCE</scope>
</reference>
<dbReference type="InterPro" id="IPR051634">
    <property type="entry name" value="Extended_Synaptotagmin"/>
</dbReference>
<evidence type="ECO:0000256" key="9">
    <source>
        <dbReference type="ARBA" id="ARBA00023121"/>
    </source>
</evidence>
<dbReference type="Pfam" id="PF00168">
    <property type="entry name" value="C2"/>
    <property type="match status" value="1"/>
</dbReference>
<evidence type="ECO:0000256" key="8">
    <source>
        <dbReference type="ARBA" id="ARBA00023055"/>
    </source>
</evidence>
<evidence type="ECO:0000256" key="1">
    <source>
        <dbReference type="ARBA" id="ARBA00004370"/>
    </source>
</evidence>
<dbReference type="AlphaFoldDB" id="A0A812XTQ1"/>
<name>A0A812XTQ1_SYMPI</name>
<comment type="subcellular location">
    <subcellularLocation>
        <location evidence="1">Membrane</location>
    </subcellularLocation>
</comment>
<evidence type="ECO:0000313" key="13">
    <source>
        <dbReference type="EMBL" id="CAE7748484.1"/>
    </source>
</evidence>
<evidence type="ECO:0000256" key="3">
    <source>
        <dbReference type="ARBA" id="ARBA00022692"/>
    </source>
</evidence>
<feature type="domain" description="SMP-LTD" evidence="12">
    <location>
        <begin position="1"/>
        <end position="155"/>
    </location>
</feature>
<accession>A0A812XTQ1</accession>
<dbReference type="InterPro" id="IPR035892">
    <property type="entry name" value="C2_domain_sf"/>
</dbReference>
<dbReference type="GO" id="GO:0008289">
    <property type="term" value="F:lipid binding"/>
    <property type="evidence" value="ECO:0007669"/>
    <property type="project" value="UniProtKB-KW"/>
</dbReference>
<evidence type="ECO:0000256" key="6">
    <source>
        <dbReference type="ARBA" id="ARBA00022837"/>
    </source>
</evidence>
<dbReference type="Pfam" id="PF17047">
    <property type="entry name" value="SMP_LBD"/>
    <property type="match status" value="1"/>
</dbReference>
<evidence type="ECO:0000256" key="5">
    <source>
        <dbReference type="ARBA" id="ARBA00022737"/>
    </source>
</evidence>
<keyword evidence="10" id="KW-0472">Membrane</keyword>
<keyword evidence="7" id="KW-1133">Transmembrane helix</keyword>
<gene>
    <name evidence="13" type="primary">esyt3</name>
    <name evidence="13" type="ORF">SPIL2461_LOCUS21639</name>
</gene>
<dbReference type="InterPro" id="IPR031468">
    <property type="entry name" value="SMP_LBD"/>
</dbReference>
<keyword evidence="4" id="KW-0479">Metal-binding</keyword>
<dbReference type="PANTHER" id="PTHR45761:SF1">
    <property type="entry name" value="EXTENDED SYNAPTOTAGMIN-LIKE PROTEIN 2, ISOFORM C"/>
    <property type="match status" value="1"/>
</dbReference>
<dbReference type="PROSITE" id="PS51847">
    <property type="entry name" value="SMP"/>
    <property type="match status" value="1"/>
</dbReference>
<dbReference type="PROSITE" id="PS50004">
    <property type="entry name" value="C2"/>
    <property type="match status" value="1"/>
</dbReference>
<evidence type="ECO:0000313" key="14">
    <source>
        <dbReference type="Proteomes" id="UP000649617"/>
    </source>
</evidence>
<evidence type="ECO:0000256" key="7">
    <source>
        <dbReference type="ARBA" id="ARBA00022989"/>
    </source>
</evidence>
<feature type="non-terminal residue" evidence="13">
    <location>
        <position position="482"/>
    </location>
</feature>
<comment type="caution">
    <text evidence="13">The sequence shown here is derived from an EMBL/GenBank/DDBJ whole genome shotgun (WGS) entry which is preliminary data.</text>
</comment>
<dbReference type="EMBL" id="CAJNIZ010046436">
    <property type="protein sequence ID" value="CAE7748484.1"/>
    <property type="molecule type" value="Genomic_DNA"/>
</dbReference>
<dbReference type="SMART" id="SM00239">
    <property type="entry name" value="C2"/>
    <property type="match status" value="1"/>
</dbReference>
<sequence length="482" mass="53881">MEFVHEDLMPRLRDSLPSLFRHVQCCRFTLGEKSPELGPVQVLEHSKDGVDVVISVQYLSDVDISFDAGSGISFGVRRLTFSGKMCVALRPLLQRFPIAGAVHIFFAAAPTVDIEFTGLASLGHFPGIETTIRRAITDWLTSYMVLPRSKAVILADDVDPMEALAQKPLGVVRVKVLQACNLAGVNCHAFKEDCFTSHPYCIMSLGDCSVRTSTVYDTTNPVWPSTETGAFFVVHHREQEMSVQVHGEASASLFQHNFTGFLGCVSCRIGHCLRRWPEECPSGKSGVRRSTQKLDTSQVRRELLHVDDPVNRGVPSVVDMEVQWYAFSSADTWPADAAPAALMLEIFQGSGFPADGHGGRGLRWRSWIDGKDALVSQKGKLEADELQFPDLPINPRLFPVIDNLTARQYCLKDVAQIVGVAEDLVVTYLRTRDEFRDKRDRLREVQSKDDYRIELQWFQVLVHMVDQSDVSKNLNIALLDSQ</sequence>
<feature type="domain" description="C2" evidence="11">
    <location>
        <begin position="148"/>
        <end position="282"/>
    </location>
</feature>
<keyword evidence="8" id="KW-0445">Lipid transport</keyword>
<evidence type="ECO:0000256" key="2">
    <source>
        <dbReference type="ARBA" id="ARBA00022448"/>
    </source>
</evidence>
<keyword evidence="6" id="KW-0106">Calcium</keyword>
<dbReference type="GO" id="GO:0046872">
    <property type="term" value="F:metal ion binding"/>
    <property type="evidence" value="ECO:0007669"/>
    <property type="project" value="UniProtKB-KW"/>
</dbReference>
<dbReference type="GO" id="GO:0016020">
    <property type="term" value="C:membrane"/>
    <property type="evidence" value="ECO:0007669"/>
    <property type="project" value="UniProtKB-SubCell"/>
</dbReference>
<keyword evidence="3" id="KW-0812">Transmembrane</keyword>
<organism evidence="13 14">
    <name type="scientific">Symbiodinium pilosum</name>
    <name type="common">Dinoflagellate</name>
    <dbReference type="NCBI Taxonomy" id="2952"/>
    <lineage>
        <taxon>Eukaryota</taxon>
        <taxon>Sar</taxon>
        <taxon>Alveolata</taxon>
        <taxon>Dinophyceae</taxon>
        <taxon>Suessiales</taxon>
        <taxon>Symbiodiniaceae</taxon>
        <taxon>Symbiodinium</taxon>
    </lineage>
</organism>
<proteinExistence type="predicted"/>
<evidence type="ECO:0000259" key="11">
    <source>
        <dbReference type="PROSITE" id="PS50004"/>
    </source>
</evidence>
<dbReference type="CDD" id="cd21670">
    <property type="entry name" value="SMP_ESyt"/>
    <property type="match status" value="1"/>
</dbReference>
<dbReference type="Proteomes" id="UP000649617">
    <property type="component" value="Unassembled WGS sequence"/>
</dbReference>
<dbReference type="InterPro" id="IPR039010">
    <property type="entry name" value="Synaptotagmin_SMP"/>
</dbReference>
<dbReference type="GO" id="GO:0012505">
    <property type="term" value="C:endomembrane system"/>
    <property type="evidence" value="ECO:0007669"/>
    <property type="project" value="UniProtKB-ARBA"/>
</dbReference>
<keyword evidence="5" id="KW-0677">Repeat</keyword>
<dbReference type="OrthoDB" id="1029639at2759"/>
<keyword evidence="9" id="KW-0446">Lipid-binding</keyword>
<keyword evidence="14" id="KW-1185">Reference proteome</keyword>
<dbReference type="GO" id="GO:0005737">
    <property type="term" value="C:cytoplasm"/>
    <property type="evidence" value="ECO:0007669"/>
    <property type="project" value="UniProtKB-ARBA"/>
</dbReference>
<dbReference type="PANTHER" id="PTHR45761">
    <property type="entry name" value="EXTENDED SYNAPTOTAGMIN-LIKE PROTEIN 2, ISOFORM C"/>
    <property type="match status" value="1"/>
</dbReference>
<dbReference type="GO" id="GO:0006869">
    <property type="term" value="P:lipid transport"/>
    <property type="evidence" value="ECO:0007669"/>
    <property type="project" value="UniProtKB-KW"/>
</dbReference>
<keyword evidence="2" id="KW-0813">Transport</keyword>
<evidence type="ECO:0000259" key="12">
    <source>
        <dbReference type="PROSITE" id="PS51847"/>
    </source>
</evidence>
<dbReference type="InterPro" id="IPR000008">
    <property type="entry name" value="C2_dom"/>
</dbReference>